<dbReference type="GeneID" id="126881981"/>
<dbReference type="Proteomes" id="UP001652700">
    <property type="component" value="Unplaced"/>
</dbReference>
<proteinExistence type="predicted"/>
<evidence type="ECO:0000313" key="2">
    <source>
        <dbReference type="EnsemblMetazoa" id="XP_050502690.1"/>
    </source>
</evidence>
<evidence type="ECO:0000313" key="3">
    <source>
        <dbReference type="Proteomes" id="UP001652700"/>
    </source>
</evidence>
<feature type="compositionally biased region" description="Polar residues" evidence="1">
    <location>
        <begin position="103"/>
        <end position="113"/>
    </location>
</feature>
<accession>A0ABM5JXM7</accession>
<dbReference type="RefSeq" id="XP_050502690.1">
    <property type="nucleotide sequence ID" value="XM_050646733.1"/>
</dbReference>
<evidence type="ECO:0000256" key="1">
    <source>
        <dbReference type="SAM" id="MobiDB-lite"/>
    </source>
</evidence>
<keyword evidence="3" id="KW-1185">Reference proteome</keyword>
<organism evidence="2 3">
    <name type="scientific">Diabrotica virgifera virgifera</name>
    <name type="common">western corn rootworm</name>
    <dbReference type="NCBI Taxonomy" id="50390"/>
    <lineage>
        <taxon>Eukaryota</taxon>
        <taxon>Metazoa</taxon>
        <taxon>Ecdysozoa</taxon>
        <taxon>Arthropoda</taxon>
        <taxon>Hexapoda</taxon>
        <taxon>Insecta</taxon>
        <taxon>Pterygota</taxon>
        <taxon>Neoptera</taxon>
        <taxon>Endopterygota</taxon>
        <taxon>Coleoptera</taxon>
        <taxon>Polyphaga</taxon>
        <taxon>Cucujiformia</taxon>
        <taxon>Chrysomeloidea</taxon>
        <taxon>Chrysomelidae</taxon>
        <taxon>Galerucinae</taxon>
        <taxon>Diabroticina</taxon>
        <taxon>Diabroticites</taxon>
        <taxon>Diabrotica</taxon>
    </lineage>
</organism>
<feature type="region of interest" description="Disordered" evidence="1">
    <location>
        <begin position="95"/>
        <end position="161"/>
    </location>
</feature>
<protein>
    <submittedName>
        <fullName evidence="2">Uncharacterized protein</fullName>
    </submittedName>
</protein>
<sequence>MKLRKDKRHKVASKRFDDSWDLTILKKKRIQKPTIKKGKFTAKNITLNEVALDNKLLRISLPRASLKGLTIKAVKNQKKTKPKDKNSLSEVKKLNSEKHRSALRSQNTINKSAQKPIKINKSLPLKNTIDKSSQRSSRISQSLPKSVRSNKDSLKSVTSNKSPLKFDKNSFKISFPTEQEANDKAMVVSNGRVTKCNLEDYFMKKLKTKHKIFYLKVAKSAAVGEGKLNYKFHQLVNDVKNMQLPTPSWKIKVIIRHNKIASIIFTNKAELERSVCFNSDDDKYHLVINNKPALLLGSPGKVDSCNDIEVLLSIVDTIQHDSSMIMFT</sequence>
<dbReference type="EnsemblMetazoa" id="XM_050646733.1">
    <property type="protein sequence ID" value="XP_050502690.1"/>
    <property type="gene ID" value="LOC126881981"/>
</dbReference>
<name>A0ABM5JXM7_DIAVI</name>
<reference evidence="2" key="1">
    <citation type="submission" date="2025-05" db="UniProtKB">
        <authorList>
            <consortium name="EnsemblMetazoa"/>
        </authorList>
    </citation>
    <scope>IDENTIFICATION</scope>
</reference>